<evidence type="ECO:0000313" key="3">
    <source>
        <dbReference type="Proteomes" id="UP000069241"/>
    </source>
</evidence>
<dbReference type="EMBL" id="CP014229">
    <property type="protein sequence ID" value="AMD90493.1"/>
    <property type="molecule type" value="Genomic_DNA"/>
</dbReference>
<keyword evidence="3" id="KW-1185">Reference proteome</keyword>
<reference evidence="3" key="1">
    <citation type="submission" date="2016-02" db="EMBL/GenBank/DDBJ databases">
        <authorList>
            <person name="Holder M.E."/>
            <person name="Ajami N.J."/>
            <person name="Petrosino J.F."/>
        </authorList>
    </citation>
    <scope>NUCLEOTIDE SEQUENCE [LARGE SCALE GENOMIC DNA]</scope>
    <source>
        <strain evidence="3">CCUG 45958</strain>
    </source>
</reference>
<protein>
    <submittedName>
        <fullName evidence="2">Uncharacterized protein</fullName>
    </submittedName>
</protein>
<dbReference type="Pfam" id="PF19605">
    <property type="entry name" value="DUF6110"/>
    <property type="match status" value="1"/>
</dbReference>
<evidence type="ECO:0000256" key="1">
    <source>
        <dbReference type="SAM" id="MobiDB-lite"/>
    </source>
</evidence>
<name>A0A0X8JLD9_9BACT</name>
<dbReference type="STRING" id="44742.AXF13_10395"/>
<dbReference type="RefSeq" id="WP_062253091.1">
    <property type="nucleotide sequence ID" value="NZ_CP014229.1"/>
</dbReference>
<feature type="compositionally biased region" description="Basic and acidic residues" evidence="1">
    <location>
        <begin position="70"/>
        <end position="82"/>
    </location>
</feature>
<dbReference type="Proteomes" id="UP000069241">
    <property type="component" value="Chromosome"/>
</dbReference>
<feature type="region of interest" description="Disordered" evidence="1">
    <location>
        <begin position="65"/>
        <end position="89"/>
    </location>
</feature>
<gene>
    <name evidence="2" type="ORF">AXF13_10395</name>
</gene>
<dbReference type="AlphaFoldDB" id="A0A0X8JLD9"/>
<dbReference type="KEGG" id="dfi:AXF13_10395"/>
<organism evidence="2 3">
    <name type="scientific">Desulfovibrio fairfieldensis</name>
    <dbReference type="NCBI Taxonomy" id="44742"/>
    <lineage>
        <taxon>Bacteria</taxon>
        <taxon>Pseudomonadati</taxon>
        <taxon>Thermodesulfobacteriota</taxon>
        <taxon>Desulfovibrionia</taxon>
        <taxon>Desulfovibrionales</taxon>
        <taxon>Desulfovibrionaceae</taxon>
        <taxon>Desulfovibrio</taxon>
    </lineage>
</organism>
<evidence type="ECO:0000313" key="2">
    <source>
        <dbReference type="EMBL" id="AMD90493.1"/>
    </source>
</evidence>
<dbReference type="InterPro" id="IPR046092">
    <property type="entry name" value="DUF6110"/>
</dbReference>
<accession>A0A0X8JLD9</accession>
<proteinExistence type="predicted"/>
<sequence length="89" mass="9365">MNSGIKFGLIFLGGIAFGALGAVALSKGKLNLKPVAADLISRGMDVKDALMSKVEAVKEDMEDLAAEARQASEKRKAAKESQETEQAQA</sequence>